<protein>
    <submittedName>
        <fullName evidence="3">Universal stress protein</fullName>
    </submittedName>
</protein>
<dbReference type="OrthoDB" id="9772177at2"/>
<dbReference type="PANTHER" id="PTHR31964:SF113">
    <property type="entry name" value="USPA DOMAIN-CONTAINING PROTEIN"/>
    <property type="match status" value="1"/>
</dbReference>
<sequence length="290" mass="30798">MRTWQRVVVGWDGSAASDRAVEWASEHVRAAGPGQTHTVRIVRAVDDSSRYFDEAEARWAVALANFALAERAARLRSTNPDLIVQTSVMRGDPARVLDHYADRDTLLVVGSRNGHGDDSGPGSTLVEKLAALTRGAVAVIPDGDIRTRSGVVAGVDGSDESVALGLVAAELALGRRDELYLVHASTEHPAIAMSGLGVAPDAVLDRVRRQVQAAYPDLRVHGHVDLTASPATALIGHSRDAALVVVGSRRPGVARRLLLGSVSRTLVSKPSCPTIVVDARNRTENAPWGE</sequence>
<evidence type="ECO:0000313" key="3">
    <source>
        <dbReference type="EMBL" id="TFD27416.1"/>
    </source>
</evidence>
<dbReference type="PANTHER" id="PTHR31964">
    <property type="entry name" value="ADENINE NUCLEOTIDE ALPHA HYDROLASES-LIKE SUPERFAMILY PROTEIN"/>
    <property type="match status" value="1"/>
</dbReference>
<dbReference type="PRINTS" id="PR01438">
    <property type="entry name" value="UNVRSLSTRESS"/>
</dbReference>
<dbReference type="CDD" id="cd00293">
    <property type="entry name" value="USP-like"/>
    <property type="match status" value="1"/>
</dbReference>
<accession>A0A4Y8JSC1</accession>
<evidence type="ECO:0000259" key="2">
    <source>
        <dbReference type="Pfam" id="PF00582"/>
    </source>
</evidence>
<evidence type="ECO:0000313" key="4">
    <source>
        <dbReference type="Proteomes" id="UP000297472"/>
    </source>
</evidence>
<gene>
    <name evidence="3" type="ORF">E3T49_12745</name>
</gene>
<organism evidence="3 4">
    <name type="scientific">Cryobacterium cryoconiti</name>
    <dbReference type="NCBI Taxonomy" id="1259239"/>
    <lineage>
        <taxon>Bacteria</taxon>
        <taxon>Bacillati</taxon>
        <taxon>Actinomycetota</taxon>
        <taxon>Actinomycetes</taxon>
        <taxon>Micrococcales</taxon>
        <taxon>Microbacteriaceae</taxon>
        <taxon>Cryobacterium</taxon>
    </lineage>
</organism>
<keyword evidence="4" id="KW-1185">Reference proteome</keyword>
<dbReference type="EMBL" id="SOHA01000039">
    <property type="protein sequence ID" value="TFD27416.1"/>
    <property type="molecule type" value="Genomic_DNA"/>
</dbReference>
<comment type="similarity">
    <text evidence="1">Belongs to the universal stress protein A family.</text>
</comment>
<dbReference type="SUPFAM" id="SSF52402">
    <property type="entry name" value="Adenine nucleotide alpha hydrolases-like"/>
    <property type="match status" value="2"/>
</dbReference>
<dbReference type="Pfam" id="PF00582">
    <property type="entry name" value="Usp"/>
    <property type="match status" value="2"/>
</dbReference>
<proteinExistence type="inferred from homology"/>
<dbReference type="InterPro" id="IPR014729">
    <property type="entry name" value="Rossmann-like_a/b/a_fold"/>
</dbReference>
<dbReference type="InterPro" id="IPR006016">
    <property type="entry name" value="UspA"/>
</dbReference>
<reference evidence="3 4" key="1">
    <citation type="submission" date="2019-03" db="EMBL/GenBank/DDBJ databases">
        <title>Genomics of glacier-inhabiting Cryobacterium strains.</title>
        <authorList>
            <person name="Liu Q."/>
            <person name="Xin Y.-H."/>
        </authorList>
    </citation>
    <scope>NUCLEOTIDE SEQUENCE [LARGE SCALE GENOMIC DNA]</scope>
    <source>
        <strain evidence="3 4">TMT1-51</strain>
    </source>
</reference>
<feature type="domain" description="UspA" evidence="2">
    <location>
        <begin position="151"/>
        <end position="277"/>
    </location>
</feature>
<comment type="caution">
    <text evidence="3">The sequence shown here is derived from an EMBL/GenBank/DDBJ whole genome shotgun (WGS) entry which is preliminary data.</text>
</comment>
<dbReference type="Proteomes" id="UP000297472">
    <property type="component" value="Unassembled WGS sequence"/>
</dbReference>
<feature type="domain" description="UspA" evidence="2">
    <location>
        <begin position="4"/>
        <end position="113"/>
    </location>
</feature>
<name>A0A4Y8JSC1_9MICO</name>
<dbReference type="Gene3D" id="3.40.50.620">
    <property type="entry name" value="HUPs"/>
    <property type="match status" value="2"/>
</dbReference>
<evidence type="ECO:0000256" key="1">
    <source>
        <dbReference type="ARBA" id="ARBA00008791"/>
    </source>
</evidence>
<dbReference type="RefSeq" id="WP_134425286.1">
    <property type="nucleotide sequence ID" value="NZ_SOHA01000039.1"/>
</dbReference>
<dbReference type="AlphaFoldDB" id="A0A4Y8JSC1"/>
<dbReference type="InterPro" id="IPR006015">
    <property type="entry name" value="Universal_stress_UspA"/>
</dbReference>